<evidence type="ECO:0000313" key="2">
    <source>
        <dbReference type="Proteomes" id="UP001145114"/>
    </source>
</evidence>
<comment type="caution">
    <text evidence="1">The sequence shown here is derived from an EMBL/GenBank/DDBJ whole genome shotgun (WGS) entry which is preliminary data.</text>
</comment>
<protein>
    <submittedName>
        <fullName evidence="1">Uncharacterized protein</fullName>
    </submittedName>
</protein>
<organism evidence="1 2">
    <name type="scientific">Spiromyces aspiralis</name>
    <dbReference type="NCBI Taxonomy" id="68401"/>
    <lineage>
        <taxon>Eukaryota</taxon>
        <taxon>Fungi</taxon>
        <taxon>Fungi incertae sedis</taxon>
        <taxon>Zoopagomycota</taxon>
        <taxon>Kickxellomycotina</taxon>
        <taxon>Kickxellomycetes</taxon>
        <taxon>Kickxellales</taxon>
        <taxon>Kickxellaceae</taxon>
        <taxon>Spiromyces</taxon>
    </lineage>
</organism>
<evidence type="ECO:0000313" key="1">
    <source>
        <dbReference type="EMBL" id="KAJ1678906.1"/>
    </source>
</evidence>
<dbReference type="EMBL" id="JAMZIH010000759">
    <property type="protein sequence ID" value="KAJ1678906.1"/>
    <property type="molecule type" value="Genomic_DNA"/>
</dbReference>
<accession>A0ACC1HRK0</accession>
<keyword evidence="2" id="KW-1185">Reference proteome</keyword>
<reference evidence="1" key="1">
    <citation type="submission" date="2022-06" db="EMBL/GenBank/DDBJ databases">
        <title>Phylogenomic reconstructions and comparative analyses of Kickxellomycotina fungi.</title>
        <authorList>
            <person name="Reynolds N.K."/>
            <person name="Stajich J.E."/>
            <person name="Barry K."/>
            <person name="Grigoriev I.V."/>
            <person name="Crous P."/>
            <person name="Smith M.E."/>
        </authorList>
    </citation>
    <scope>NUCLEOTIDE SEQUENCE</scope>
    <source>
        <strain evidence="1">RSA 2271</strain>
    </source>
</reference>
<gene>
    <name evidence="1" type="ORF">EV182_003113</name>
</gene>
<name>A0ACC1HRK0_9FUNG</name>
<sequence>MTPLDFITFTGQYQSTISHFRVIRDLSTPNRYMVLLFFESRQDADTFHHFYNGRTFSPLEPELCHVVYLESAVCQMVEHKLPTWYSLLGEAGTADQSAGNDSSTADHRVIEKIVPLKELTLHPRHIPRPPRDQRQGSQDRGNGQEFVELPTCPVCLERLDCTVSGLLTIICQHTFHCRCLSMWGDGNCPVCRYTQMSPFVDQTKFEATIGSLARQRELQLPLSPKINRRAESVGVRDQPQMPKRRDSQGRAKQTSAEPAADHQQQVPDSKRRQQFGKPPGGTVASSISCERSLSAAEGAAEKKSESPSEPDERPRCATCGATQNLWVCLVCGSVGCGRYDSAHAHAHFMKTQHPYSMELESQRVWDYVGDGYVHRLLKNKSDGKLVELPPPTVLGGSAPLVSRLSPFSRRQQQQQQQRSLGDRSLRAPNSDQGLKSSSEEQAMPGSHQYPDPASPHYSSLQTLPSSSGYDTVMREKVDAIAEEYELLLTSQLESQRRHYESLLNDQAKSIRKFQFELKNAAATIKAQSSQISTLKKSLEEQEQARKDHQATICTKFSEFESEVSALRRKLAEERATNEHLRQSQNKLKETLEKNNARISELEEQSNDLMAFLDAKEKIENDETLKAQVEGGSVVVGQSPAETSGGARASKKKKGKSKAKPPVVVRKS</sequence>
<dbReference type="Proteomes" id="UP001145114">
    <property type="component" value="Unassembled WGS sequence"/>
</dbReference>
<proteinExistence type="predicted"/>